<evidence type="ECO:0000313" key="2">
    <source>
        <dbReference type="Proteomes" id="UP000011873"/>
    </source>
</evidence>
<dbReference type="PATRIC" id="fig|1218567.3.peg.4447"/>
<protein>
    <submittedName>
        <fullName evidence="1">Uncharacterized protein</fullName>
    </submittedName>
</protein>
<evidence type="ECO:0000313" key="1">
    <source>
        <dbReference type="EMBL" id="EMJ77232.1"/>
    </source>
</evidence>
<reference evidence="1 2" key="1">
    <citation type="submission" date="2013-01" db="EMBL/GenBank/DDBJ databases">
        <authorList>
            <person name="Harkins D.M."/>
            <person name="Durkin A.S."/>
            <person name="Brinkac L.M."/>
            <person name="Haft D.H."/>
            <person name="Selengut J.D."/>
            <person name="Sanka R."/>
            <person name="DePew J."/>
            <person name="Purushe J."/>
            <person name="Galloway R.L."/>
            <person name="Vinetz J.M."/>
            <person name="Sutton G.G."/>
            <person name="Nierman W.C."/>
            <person name="Fouts D.E."/>
        </authorList>
    </citation>
    <scope>NUCLEOTIDE SEQUENCE [LARGE SCALE GENOMIC DNA]</scope>
    <source>
        <strain evidence="1 2">Sponselee CDC</strain>
    </source>
</reference>
<proteinExistence type="predicted"/>
<name>M6BBX7_LEPBO</name>
<comment type="caution">
    <text evidence="1">The sequence shown here is derived from an EMBL/GenBank/DDBJ whole genome shotgun (WGS) entry which is preliminary data.</text>
</comment>
<dbReference type="Proteomes" id="UP000011873">
    <property type="component" value="Unassembled WGS sequence"/>
</dbReference>
<dbReference type="EMBL" id="ANMU01000188">
    <property type="protein sequence ID" value="EMJ77232.1"/>
    <property type="molecule type" value="Genomic_DNA"/>
</dbReference>
<gene>
    <name evidence="1" type="ORF">LEP1GSC016_2053</name>
</gene>
<sequence>MVCAYFRRLVNVDDKFPGIERFRNEDVLFPFIRAFFLRLA</sequence>
<dbReference type="AlphaFoldDB" id="M6BBX7"/>
<accession>M6BBX7</accession>
<organism evidence="1 2">
    <name type="scientific">Leptospira borgpetersenii serovar Hardjo-bovis str. Sponselee</name>
    <dbReference type="NCBI Taxonomy" id="1303729"/>
    <lineage>
        <taxon>Bacteria</taxon>
        <taxon>Pseudomonadati</taxon>
        <taxon>Spirochaetota</taxon>
        <taxon>Spirochaetia</taxon>
        <taxon>Leptospirales</taxon>
        <taxon>Leptospiraceae</taxon>
        <taxon>Leptospira</taxon>
    </lineage>
</organism>